<reference evidence="1 2" key="1">
    <citation type="journal article" date="2020" name="Genomics">
        <title>Complete, high-quality genomes from long-read metagenomic sequencing of two wolf lichen thalli reveals enigmatic genome architecture.</title>
        <authorList>
            <person name="McKenzie S.K."/>
            <person name="Walston R.F."/>
            <person name="Allen J.L."/>
        </authorList>
    </citation>
    <scope>NUCLEOTIDE SEQUENCE [LARGE SCALE GENOMIC DNA]</scope>
    <source>
        <strain evidence="1">WasteWater2</strain>
    </source>
</reference>
<gene>
    <name evidence="1" type="ORF">HO173_012801</name>
</gene>
<keyword evidence="2" id="KW-1185">Reference proteome</keyword>
<dbReference type="OrthoDB" id="5397846at2759"/>
<dbReference type="EMBL" id="JACCJC010000104">
    <property type="protein sequence ID" value="KAF6225363.1"/>
    <property type="molecule type" value="Genomic_DNA"/>
</dbReference>
<comment type="caution">
    <text evidence="1">The sequence shown here is derived from an EMBL/GenBank/DDBJ whole genome shotgun (WGS) entry which is preliminary data.</text>
</comment>
<accession>A0A8H6FEX8</accession>
<organism evidence="1 2">
    <name type="scientific">Letharia columbiana</name>
    <dbReference type="NCBI Taxonomy" id="112416"/>
    <lineage>
        <taxon>Eukaryota</taxon>
        <taxon>Fungi</taxon>
        <taxon>Dikarya</taxon>
        <taxon>Ascomycota</taxon>
        <taxon>Pezizomycotina</taxon>
        <taxon>Lecanoromycetes</taxon>
        <taxon>OSLEUM clade</taxon>
        <taxon>Lecanoromycetidae</taxon>
        <taxon>Lecanorales</taxon>
        <taxon>Lecanorineae</taxon>
        <taxon>Parmeliaceae</taxon>
        <taxon>Letharia</taxon>
    </lineage>
</organism>
<evidence type="ECO:0000313" key="1">
    <source>
        <dbReference type="EMBL" id="KAF6225363.1"/>
    </source>
</evidence>
<sequence length="174" mass="19678">MATTAVTTRAYPKRKRAEISYHESSSDEVEVDDEYGASDGKLTARSRKKLKASHTAVSTKTLPKRNIFPFTSLPAELKNQIYALSLIDPDGIFLISKTKQYRRTIQRSVPYTVNSSGKRLLPQKSRLPIPATITSIEHLPSCHHTRPHAQCSPSQPHNLCRNPTHPLRRQHLRC</sequence>
<dbReference type="AlphaFoldDB" id="A0A8H6FEX8"/>
<dbReference type="Proteomes" id="UP000578531">
    <property type="component" value="Unassembled WGS sequence"/>
</dbReference>
<evidence type="ECO:0000313" key="2">
    <source>
        <dbReference type="Proteomes" id="UP000578531"/>
    </source>
</evidence>
<name>A0A8H6FEX8_9LECA</name>
<dbReference type="GeneID" id="59294434"/>
<protein>
    <submittedName>
        <fullName evidence="1">Uncharacterized protein</fullName>
    </submittedName>
</protein>
<proteinExistence type="predicted"/>
<dbReference type="RefSeq" id="XP_037158492.1">
    <property type="nucleotide sequence ID" value="XM_037314635.1"/>
</dbReference>